<keyword evidence="2" id="KW-0378">Hydrolase</keyword>
<dbReference type="RefSeq" id="WP_176635525.1">
    <property type="nucleotide sequence ID" value="NZ_JAAMFM010000020.1"/>
</dbReference>
<dbReference type="Pfam" id="PF20469">
    <property type="entry name" value="OLD-like_TOPRIM"/>
    <property type="match status" value="1"/>
</dbReference>
<dbReference type="InterPro" id="IPR034139">
    <property type="entry name" value="TOPRIM_OLD"/>
</dbReference>
<feature type="domain" description="OLD protein-like TOPRIM" evidence="1">
    <location>
        <begin position="37"/>
        <end position="98"/>
    </location>
</feature>
<keyword evidence="2" id="KW-0540">Nuclease</keyword>
<dbReference type="EMBL" id="JAAMFM010000020">
    <property type="protein sequence ID" value="NVM95806.1"/>
    <property type="molecule type" value="Genomic_DNA"/>
</dbReference>
<keyword evidence="3" id="KW-1185">Reference proteome</keyword>
<evidence type="ECO:0000313" key="3">
    <source>
        <dbReference type="Proteomes" id="UP000543556"/>
    </source>
</evidence>
<dbReference type="AlphaFoldDB" id="A0A7Y7IJ53"/>
<protein>
    <submittedName>
        <fullName evidence="2">ATP-dependent endonuclease</fullName>
    </submittedName>
</protein>
<comment type="caution">
    <text evidence="2">The sequence shown here is derived from an EMBL/GenBank/DDBJ whole genome shotgun (WGS) entry which is preliminary data.</text>
</comment>
<name>A0A7Y7IJ53_9MICC</name>
<sequence length="217" mass="23175">MKAVETMERFRTAVAGWAAGDCRAADSALALAQNVHTVILVEGASDAAAVEALAERRGMKLDAGGVATVPMGGATNVARYAGLLGPSGLGLQLAGLCDAGEERFFMRGLERAGLGPCTTRTGLERRGFHVCVAGLEDELIRALGAPAVEEIIEEHCELRSFRLFQNQPAQRARSVERQLRRFMGTHSGRKISYGRFLVDGLDLARVPAPLDQLVSSL</sequence>
<evidence type="ECO:0000313" key="2">
    <source>
        <dbReference type="EMBL" id="NVM95806.1"/>
    </source>
</evidence>
<proteinExistence type="predicted"/>
<dbReference type="GO" id="GO:0004519">
    <property type="term" value="F:endonuclease activity"/>
    <property type="evidence" value="ECO:0007669"/>
    <property type="project" value="UniProtKB-KW"/>
</dbReference>
<dbReference type="Proteomes" id="UP000543556">
    <property type="component" value="Unassembled WGS sequence"/>
</dbReference>
<reference evidence="2 3" key="1">
    <citation type="submission" date="2020-02" db="EMBL/GenBank/DDBJ databases">
        <title>Genome sequence of strain AETb3-4.</title>
        <authorList>
            <person name="Gao J."/>
            <person name="Zhang X."/>
        </authorList>
    </citation>
    <scope>NUCLEOTIDE SEQUENCE [LARGE SCALE GENOMIC DNA]</scope>
    <source>
        <strain evidence="2 3">AETb3-4</strain>
    </source>
</reference>
<accession>A0A7Y7IJ53</accession>
<organism evidence="2 3">
    <name type="scientific">Arthrobacter wenxiniae</name>
    <dbReference type="NCBI Taxonomy" id="2713570"/>
    <lineage>
        <taxon>Bacteria</taxon>
        <taxon>Bacillati</taxon>
        <taxon>Actinomycetota</taxon>
        <taxon>Actinomycetes</taxon>
        <taxon>Micrococcales</taxon>
        <taxon>Micrococcaceae</taxon>
        <taxon>Arthrobacter</taxon>
    </lineage>
</organism>
<gene>
    <name evidence="2" type="ORF">G6034_12960</name>
</gene>
<evidence type="ECO:0000259" key="1">
    <source>
        <dbReference type="Pfam" id="PF20469"/>
    </source>
</evidence>
<keyword evidence="2" id="KW-0255">Endonuclease</keyword>